<dbReference type="AlphaFoldDB" id="A0AAE3XKY6"/>
<dbReference type="InterPro" id="IPR017689">
    <property type="entry name" value="BamD"/>
</dbReference>
<comment type="caution">
    <text evidence="6">The sequence shown here is derived from an EMBL/GenBank/DDBJ whole genome shotgun (WGS) entry which is preliminary data.</text>
</comment>
<evidence type="ECO:0000256" key="2">
    <source>
        <dbReference type="ARBA" id="ARBA00023136"/>
    </source>
</evidence>
<reference evidence="6" key="1">
    <citation type="submission" date="2023-07" db="EMBL/GenBank/DDBJ databases">
        <title>Genomic Encyclopedia of Type Strains, Phase IV (KMG-IV): sequencing the most valuable type-strain genomes for metagenomic binning, comparative biology and taxonomic classification.</title>
        <authorList>
            <person name="Goeker M."/>
        </authorList>
    </citation>
    <scope>NUCLEOTIDE SEQUENCE</scope>
    <source>
        <strain evidence="6">DSM 26174</strain>
    </source>
</reference>
<evidence type="ECO:0000256" key="1">
    <source>
        <dbReference type="ARBA" id="ARBA00022729"/>
    </source>
</evidence>
<dbReference type="NCBIfam" id="TIGR03302">
    <property type="entry name" value="OM_YfiO"/>
    <property type="match status" value="1"/>
</dbReference>
<dbReference type="PROSITE" id="PS51257">
    <property type="entry name" value="PROKAR_LIPOPROTEIN"/>
    <property type="match status" value="1"/>
</dbReference>
<accession>A0AAE3XKY6</accession>
<evidence type="ECO:0000256" key="4">
    <source>
        <dbReference type="SAM" id="MobiDB-lite"/>
    </source>
</evidence>
<evidence type="ECO:0000313" key="6">
    <source>
        <dbReference type="EMBL" id="MDR6237661.1"/>
    </source>
</evidence>
<keyword evidence="1" id="KW-0732">Signal</keyword>
<keyword evidence="2" id="KW-0472">Membrane</keyword>
<dbReference type="RefSeq" id="WP_309937128.1">
    <property type="nucleotide sequence ID" value="NZ_AP025305.1"/>
</dbReference>
<evidence type="ECO:0000259" key="5">
    <source>
        <dbReference type="Pfam" id="PF13525"/>
    </source>
</evidence>
<feature type="compositionally biased region" description="Acidic residues" evidence="4">
    <location>
        <begin position="297"/>
        <end position="313"/>
    </location>
</feature>
<dbReference type="Gene3D" id="1.25.40.10">
    <property type="entry name" value="Tetratricopeptide repeat domain"/>
    <property type="match status" value="1"/>
</dbReference>
<sequence>MHRLSKISILFIWLIAMAFFSGCASKFRQLQKSSDIQEKLAGALEYYDNEKYYKAATLLEEILPVLRGAEESEQVLFKLAYAYYYQKQYTLAGHYFNRFYETYTRSPLAEEALYMYAYSKYLESPRHSLDQSSTEEAIVVMQSFINKFPQSEKKEEASKIISELQKKLEKKYYEVAKQYYKLDRYKASMAAVDHFHKGFPDSKYNEELSFYKLKSAYNYATESFFAKKKERLDEAVKFYENFIDKYPESKYLKEAENLYGMILVELEEVNEQQVKINEYKAKQEKLKKEAEEKAEQEQSQEESTPETEEKESE</sequence>
<name>A0AAE3XKY6_9BACT</name>
<keyword evidence="3" id="KW-0998">Cell outer membrane</keyword>
<dbReference type="InterPro" id="IPR019734">
    <property type="entry name" value="TPR_rpt"/>
</dbReference>
<dbReference type="Pfam" id="PF13174">
    <property type="entry name" value="TPR_6"/>
    <property type="match status" value="1"/>
</dbReference>
<organism evidence="6 7">
    <name type="scientific">Aureibacter tunicatorum</name>
    <dbReference type="NCBI Taxonomy" id="866807"/>
    <lineage>
        <taxon>Bacteria</taxon>
        <taxon>Pseudomonadati</taxon>
        <taxon>Bacteroidota</taxon>
        <taxon>Cytophagia</taxon>
        <taxon>Cytophagales</taxon>
        <taxon>Persicobacteraceae</taxon>
        <taxon>Aureibacter</taxon>
    </lineage>
</organism>
<keyword evidence="7" id="KW-1185">Reference proteome</keyword>
<dbReference type="InterPro" id="IPR039565">
    <property type="entry name" value="BamD-like"/>
</dbReference>
<protein>
    <submittedName>
        <fullName evidence="6">Outer membrane protein assembly factor BamD</fullName>
    </submittedName>
</protein>
<dbReference type="InterPro" id="IPR011990">
    <property type="entry name" value="TPR-like_helical_dom_sf"/>
</dbReference>
<dbReference type="Proteomes" id="UP001185092">
    <property type="component" value="Unassembled WGS sequence"/>
</dbReference>
<evidence type="ECO:0000313" key="7">
    <source>
        <dbReference type="Proteomes" id="UP001185092"/>
    </source>
</evidence>
<feature type="compositionally biased region" description="Basic and acidic residues" evidence="4">
    <location>
        <begin position="285"/>
        <end position="296"/>
    </location>
</feature>
<gene>
    <name evidence="6" type="ORF">HNQ88_000637</name>
</gene>
<evidence type="ECO:0000256" key="3">
    <source>
        <dbReference type="ARBA" id="ARBA00023237"/>
    </source>
</evidence>
<feature type="domain" description="Outer membrane lipoprotein BamD-like" evidence="5">
    <location>
        <begin position="43"/>
        <end position="207"/>
    </location>
</feature>
<dbReference type="SUPFAM" id="SSF48452">
    <property type="entry name" value="TPR-like"/>
    <property type="match status" value="2"/>
</dbReference>
<dbReference type="Pfam" id="PF13525">
    <property type="entry name" value="YfiO"/>
    <property type="match status" value="1"/>
</dbReference>
<feature type="region of interest" description="Disordered" evidence="4">
    <location>
        <begin position="285"/>
        <end position="313"/>
    </location>
</feature>
<proteinExistence type="predicted"/>
<dbReference type="EMBL" id="JAVDQD010000001">
    <property type="protein sequence ID" value="MDR6237661.1"/>
    <property type="molecule type" value="Genomic_DNA"/>
</dbReference>